<reference evidence="1" key="1">
    <citation type="submission" date="2022-07" db="EMBL/GenBank/DDBJ databases">
        <title>Genome Sequence of Phlebia brevispora.</title>
        <authorList>
            <person name="Buettner E."/>
        </authorList>
    </citation>
    <scope>NUCLEOTIDE SEQUENCE</scope>
    <source>
        <strain evidence="1">MPL23</strain>
    </source>
</reference>
<organism evidence="1 2">
    <name type="scientific">Phlebia brevispora</name>
    <dbReference type="NCBI Taxonomy" id="194682"/>
    <lineage>
        <taxon>Eukaryota</taxon>
        <taxon>Fungi</taxon>
        <taxon>Dikarya</taxon>
        <taxon>Basidiomycota</taxon>
        <taxon>Agaricomycotina</taxon>
        <taxon>Agaricomycetes</taxon>
        <taxon>Polyporales</taxon>
        <taxon>Meruliaceae</taxon>
        <taxon>Phlebia</taxon>
    </lineage>
</organism>
<name>A0ACC1TB58_9APHY</name>
<gene>
    <name evidence="1" type="ORF">NM688_g1501</name>
</gene>
<comment type="caution">
    <text evidence="1">The sequence shown here is derived from an EMBL/GenBank/DDBJ whole genome shotgun (WGS) entry which is preliminary data.</text>
</comment>
<evidence type="ECO:0000313" key="1">
    <source>
        <dbReference type="EMBL" id="KAJ3557388.1"/>
    </source>
</evidence>
<proteinExistence type="predicted"/>
<sequence>MKRVLSHRREELASFIARLKHPIQSLLQPEETGIHSSRATCITPRTFVHKQPQATPTSYGKDRRAELFPML</sequence>
<dbReference type="EMBL" id="JANHOG010000161">
    <property type="protein sequence ID" value="KAJ3557388.1"/>
    <property type="molecule type" value="Genomic_DNA"/>
</dbReference>
<keyword evidence="2" id="KW-1185">Reference proteome</keyword>
<dbReference type="Proteomes" id="UP001148662">
    <property type="component" value="Unassembled WGS sequence"/>
</dbReference>
<protein>
    <submittedName>
        <fullName evidence="1">Uncharacterized protein</fullName>
    </submittedName>
</protein>
<accession>A0ACC1TB58</accession>
<evidence type="ECO:0000313" key="2">
    <source>
        <dbReference type="Proteomes" id="UP001148662"/>
    </source>
</evidence>